<proteinExistence type="predicted"/>
<accession>A0ABR5YPK6</accession>
<reference evidence="2" key="1">
    <citation type="submission" date="2016-03" db="EMBL/GenBank/DDBJ databases">
        <title>WGS of SAMN04393274.</title>
        <authorList>
            <person name="Adams M."/>
            <person name="Sutton G."/>
            <person name="Nelson K."/>
            <person name="Thaden J."/>
            <person name="Fowler V."/>
            <person name="Mccorrison J."/>
            <person name="Sanka R."/>
            <person name="Brinkac L."/>
            <person name="Nierman W."/>
        </authorList>
    </citation>
    <scope>NUCLEOTIDE SEQUENCE [LARGE SCALE GENOMIC DNA]</scope>
    <source>
        <strain evidence="2">GN06232</strain>
    </source>
</reference>
<evidence type="ECO:0000313" key="1">
    <source>
        <dbReference type="EMBL" id="KZR33174.1"/>
    </source>
</evidence>
<dbReference type="Proteomes" id="UP000076880">
    <property type="component" value="Unassembled WGS sequence"/>
</dbReference>
<comment type="caution">
    <text evidence="1">The sequence shown here is derived from an EMBL/GenBank/DDBJ whole genome shotgun (WGS) entry which is preliminary data.</text>
</comment>
<sequence>MLVRHEGRTWKAGVTRRGKLILSSAHCNKLVKDDEVQILLDGRGNPLGDYSPLLFEVVYHARDYEMTDVVSNFVKVQTRH</sequence>
<protein>
    <submittedName>
        <fullName evidence="1">Uncharacterized protein</fullName>
    </submittedName>
</protein>
<gene>
    <name evidence="1" type="ORF">A3466_09175</name>
</gene>
<name>A0ABR5YPK6_9ENTR</name>
<evidence type="ECO:0000313" key="2">
    <source>
        <dbReference type="Proteomes" id="UP000076880"/>
    </source>
</evidence>
<organism evidence="1 2">
    <name type="scientific">Enterobacter genomosp. S</name>
    <dbReference type="NCBI Taxonomy" id="2364151"/>
    <lineage>
        <taxon>Bacteria</taxon>
        <taxon>Pseudomonadati</taxon>
        <taxon>Pseudomonadota</taxon>
        <taxon>Gammaproteobacteria</taxon>
        <taxon>Enterobacterales</taxon>
        <taxon>Enterobacteriaceae</taxon>
        <taxon>Enterobacter</taxon>
        <taxon>Enterobacter cloacae complex</taxon>
        <taxon>Enterobacter cloacae complex clade S</taxon>
    </lineage>
</organism>
<keyword evidence="2" id="KW-1185">Reference proteome</keyword>
<dbReference type="EMBL" id="LVVA01000012">
    <property type="protein sequence ID" value="KZR33174.1"/>
    <property type="molecule type" value="Genomic_DNA"/>
</dbReference>